<sequence>MIEPAIEAAVARLRGAAPVERVILFGSRARADHDRDSDWDLLVVLSDDIPAGVYTPLTLWPLVADLGPAIQVFPVRRSVFEAKSHDVNALAYDAAREGIVLYEAEQAAISSLN</sequence>
<protein>
    <recommendedName>
        <fullName evidence="1">Polymerase beta nucleotidyltransferase domain-containing protein</fullName>
    </recommendedName>
</protein>
<dbReference type="InterPro" id="IPR043519">
    <property type="entry name" value="NT_sf"/>
</dbReference>
<dbReference type="EMBL" id="BMMF01000005">
    <property type="protein sequence ID" value="GGK33342.1"/>
    <property type="molecule type" value="Genomic_DNA"/>
</dbReference>
<feature type="domain" description="Polymerase beta nucleotidyltransferase" evidence="1">
    <location>
        <begin position="18"/>
        <end position="105"/>
    </location>
</feature>
<dbReference type="InterPro" id="IPR052548">
    <property type="entry name" value="Type_VII_TA_antitoxin"/>
</dbReference>
<dbReference type="PANTHER" id="PTHR33933:SF3">
    <property type="entry name" value="PROTEIN ADENYLYLTRANSFERASE MJ0604-RELATED"/>
    <property type="match status" value="1"/>
</dbReference>
<proteinExistence type="predicted"/>
<dbReference type="InterPro" id="IPR041633">
    <property type="entry name" value="Polbeta"/>
</dbReference>
<dbReference type="CDD" id="cd05403">
    <property type="entry name" value="NT_KNTase_like"/>
    <property type="match status" value="1"/>
</dbReference>
<dbReference type="Proteomes" id="UP000600449">
    <property type="component" value="Unassembled WGS sequence"/>
</dbReference>
<dbReference type="PANTHER" id="PTHR33933">
    <property type="entry name" value="NUCLEOTIDYLTRANSFERASE"/>
    <property type="match status" value="1"/>
</dbReference>
<name>A0A917Q796_9HYPH</name>
<dbReference type="AlphaFoldDB" id="A0A917Q796"/>
<evidence type="ECO:0000313" key="2">
    <source>
        <dbReference type="EMBL" id="GGK33342.1"/>
    </source>
</evidence>
<dbReference type="Pfam" id="PF18765">
    <property type="entry name" value="Polbeta"/>
    <property type="match status" value="1"/>
</dbReference>
<dbReference type="Gene3D" id="3.30.460.10">
    <property type="entry name" value="Beta Polymerase, domain 2"/>
    <property type="match status" value="1"/>
</dbReference>
<reference evidence="2 3" key="1">
    <citation type="journal article" date="2014" name="Int. J. Syst. Evol. Microbiol.">
        <title>Complete genome sequence of Corynebacterium casei LMG S-19264T (=DSM 44701T), isolated from a smear-ripened cheese.</title>
        <authorList>
            <consortium name="US DOE Joint Genome Institute (JGI-PGF)"/>
            <person name="Walter F."/>
            <person name="Albersmeier A."/>
            <person name="Kalinowski J."/>
            <person name="Ruckert C."/>
        </authorList>
    </citation>
    <scope>NUCLEOTIDE SEQUENCE [LARGE SCALE GENOMIC DNA]</scope>
    <source>
        <strain evidence="2 3">CGMCC 1.9161</strain>
    </source>
</reference>
<organism evidence="2 3">
    <name type="scientific">Salinarimonas ramus</name>
    <dbReference type="NCBI Taxonomy" id="690164"/>
    <lineage>
        <taxon>Bacteria</taxon>
        <taxon>Pseudomonadati</taxon>
        <taxon>Pseudomonadota</taxon>
        <taxon>Alphaproteobacteria</taxon>
        <taxon>Hyphomicrobiales</taxon>
        <taxon>Salinarimonadaceae</taxon>
        <taxon>Salinarimonas</taxon>
    </lineage>
</organism>
<keyword evidence="3" id="KW-1185">Reference proteome</keyword>
<evidence type="ECO:0000259" key="1">
    <source>
        <dbReference type="Pfam" id="PF18765"/>
    </source>
</evidence>
<comment type="caution">
    <text evidence="2">The sequence shown here is derived from an EMBL/GenBank/DDBJ whole genome shotgun (WGS) entry which is preliminary data.</text>
</comment>
<dbReference type="SUPFAM" id="SSF81301">
    <property type="entry name" value="Nucleotidyltransferase"/>
    <property type="match status" value="1"/>
</dbReference>
<accession>A0A917Q796</accession>
<evidence type="ECO:0000313" key="3">
    <source>
        <dbReference type="Proteomes" id="UP000600449"/>
    </source>
</evidence>
<gene>
    <name evidence="2" type="ORF">GCM10011322_20100</name>
</gene>